<evidence type="ECO:0000256" key="1">
    <source>
        <dbReference type="SAM" id="Phobius"/>
    </source>
</evidence>
<feature type="transmembrane region" description="Helical" evidence="1">
    <location>
        <begin position="44"/>
        <end position="65"/>
    </location>
</feature>
<proteinExistence type="predicted"/>
<dbReference type="Proteomes" id="UP000270487">
    <property type="component" value="Chromosome"/>
</dbReference>
<feature type="transmembrane region" description="Helical" evidence="1">
    <location>
        <begin position="219"/>
        <end position="239"/>
    </location>
</feature>
<feature type="transmembrane region" description="Helical" evidence="1">
    <location>
        <begin position="132"/>
        <end position="151"/>
    </location>
</feature>
<evidence type="ECO:0000313" key="3">
    <source>
        <dbReference type="Proteomes" id="UP000270487"/>
    </source>
</evidence>
<reference evidence="2 3" key="1">
    <citation type="submission" date="2018-12" db="EMBL/GenBank/DDBJ databases">
        <authorList>
            <consortium name="Pathogen Informatics"/>
        </authorList>
    </citation>
    <scope>NUCLEOTIDE SEQUENCE [LARGE SCALE GENOMIC DNA]</scope>
    <source>
        <strain evidence="2 3">NCTC13193</strain>
    </source>
</reference>
<feature type="transmembrane region" description="Helical" evidence="1">
    <location>
        <begin position="279"/>
        <end position="299"/>
    </location>
</feature>
<feature type="transmembrane region" description="Helical" evidence="1">
    <location>
        <begin position="305"/>
        <end position="322"/>
    </location>
</feature>
<dbReference type="AlphaFoldDB" id="A0A448SS51"/>
<keyword evidence="1" id="KW-0472">Membrane</keyword>
<keyword evidence="1" id="KW-0812">Transmembrane</keyword>
<name>A0A448SS51_SERFO</name>
<organism evidence="2 3">
    <name type="scientific">Serratia fonticola</name>
    <dbReference type="NCBI Taxonomy" id="47917"/>
    <lineage>
        <taxon>Bacteria</taxon>
        <taxon>Pseudomonadati</taxon>
        <taxon>Pseudomonadota</taxon>
        <taxon>Gammaproteobacteria</taxon>
        <taxon>Enterobacterales</taxon>
        <taxon>Yersiniaceae</taxon>
        <taxon>Serratia</taxon>
    </lineage>
</organism>
<dbReference type="EMBL" id="LR134492">
    <property type="protein sequence ID" value="VEI70497.1"/>
    <property type="molecule type" value="Genomic_DNA"/>
</dbReference>
<sequence length="354" mass="39667">MRDKGDMMPTLTTFSQRYMRGAVIPVVLVSAILTSSLIRNVIDITLPEMIAGLGAICLSIVWSMMRDGQGYWAYSIFTLRVFKNPQAIAGQYKERKIAGMAKLLYQPGWASLVILCLAAALSGLIWLCGPNWHYPLIGLLGVLVLPALMVVQLGKSTPFNILLALKSYSEPETYRPRQRRLPRLVAEDLLLNLLTNFALVLPIARKPAFSLAPGYADPAFIVAFMILMGAVTLFMLAFASRTRRYVLFGELLNGTLDANSAPTAPWAFTGKLTRWQRGLLWLLASQLWAIAICLVFAVLQITPQFIPLYLCALLPLLVVYCLERYQTLYSNYNDALEMHKRHQVYANNDAKTMR</sequence>
<accession>A0A448SS51</accession>
<feature type="transmembrane region" description="Helical" evidence="1">
    <location>
        <begin position="184"/>
        <end position="204"/>
    </location>
</feature>
<gene>
    <name evidence="2" type="ORF">NCTC13193_03018</name>
</gene>
<feature type="transmembrane region" description="Helical" evidence="1">
    <location>
        <begin position="21"/>
        <end position="38"/>
    </location>
</feature>
<evidence type="ECO:0000313" key="2">
    <source>
        <dbReference type="EMBL" id="VEI70497.1"/>
    </source>
</evidence>
<feature type="transmembrane region" description="Helical" evidence="1">
    <location>
        <begin position="103"/>
        <end position="126"/>
    </location>
</feature>
<protein>
    <submittedName>
        <fullName evidence="2">Uncharacterized protein</fullName>
    </submittedName>
</protein>
<keyword evidence="1" id="KW-1133">Transmembrane helix</keyword>